<dbReference type="Proteomes" id="UP000480350">
    <property type="component" value="Unassembled WGS sequence"/>
</dbReference>
<comment type="similarity">
    <text evidence="5">Belongs to the FMN-dependent alpha-hydroxy acid dehydrogenase family.</text>
</comment>
<feature type="binding site" evidence="7">
    <location>
        <position position="110"/>
    </location>
    <ligand>
        <name>FMN</name>
        <dbReference type="ChEBI" id="CHEBI:58210"/>
    </ligand>
</feature>
<feature type="binding site" evidence="7">
    <location>
        <begin position="309"/>
        <end position="313"/>
    </location>
    <ligand>
        <name>FMN</name>
        <dbReference type="ChEBI" id="CHEBI:58210"/>
    </ligand>
</feature>
<feature type="binding site" evidence="7">
    <location>
        <position position="278"/>
    </location>
    <ligand>
        <name>glyoxylate</name>
        <dbReference type="ChEBI" id="CHEBI:36655"/>
    </ligand>
</feature>
<feature type="active site" description="Proton acceptor" evidence="6">
    <location>
        <position position="278"/>
    </location>
</feature>
<dbReference type="EMBL" id="WUPT01000001">
    <property type="protein sequence ID" value="MXQ07924.1"/>
    <property type="molecule type" value="Genomic_DNA"/>
</dbReference>
<evidence type="ECO:0000256" key="5">
    <source>
        <dbReference type="ARBA" id="ARBA00024042"/>
    </source>
</evidence>
<feature type="binding site" evidence="7">
    <location>
        <position position="133"/>
    </location>
    <ligand>
        <name>glyoxylate</name>
        <dbReference type="ChEBI" id="CHEBI:36655"/>
    </ligand>
</feature>
<dbReference type="PANTHER" id="PTHR10578">
    <property type="entry name" value="S -2-HYDROXY-ACID OXIDASE-RELATED"/>
    <property type="match status" value="1"/>
</dbReference>
<comment type="caution">
    <text evidence="9">The sequence shown here is derived from an EMBL/GenBank/DDBJ whole genome shotgun (WGS) entry which is preliminary data.</text>
</comment>
<dbReference type="RefSeq" id="WP_160763770.1">
    <property type="nucleotide sequence ID" value="NZ_WUPT01000001.1"/>
</dbReference>
<dbReference type="PANTHER" id="PTHR10578:SF107">
    <property type="entry name" value="2-HYDROXYACID OXIDASE 1"/>
    <property type="match status" value="1"/>
</dbReference>
<dbReference type="PROSITE" id="PS51349">
    <property type="entry name" value="FMN_HYDROXY_ACID_DH_2"/>
    <property type="match status" value="1"/>
</dbReference>
<keyword evidence="3 7" id="KW-0288">FMN</keyword>
<dbReference type="InterPro" id="IPR012133">
    <property type="entry name" value="Alpha-hydoxy_acid_DH_FMN"/>
</dbReference>
<evidence type="ECO:0000259" key="8">
    <source>
        <dbReference type="PROSITE" id="PS51349"/>
    </source>
</evidence>
<keyword evidence="2 7" id="KW-0285">Flavoprotein</keyword>
<evidence type="ECO:0000256" key="7">
    <source>
        <dbReference type="PIRSR" id="PIRSR000138-2"/>
    </source>
</evidence>
<dbReference type="SUPFAM" id="SSF51395">
    <property type="entry name" value="FMN-linked oxidoreductases"/>
    <property type="match status" value="1"/>
</dbReference>
<feature type="binding site" evidence="7">
    <location>
        <position position="131"/>
    </location>
    <ligand>
        <name>FMN</name>
        <dbReference type="ChEBI" id="CHEBI:58210"/>
    </ligand>
</feature>
<feature type="binding site" evidence="7">
    <location>
        <position position="276"/>
    </location>
    <ligand>
        <name>FMN</name>
        <dbReference type="ChEBI" id="CHEBI:58210"/>
    </ligand>
</feature>
<accession>A0A7C9IFZ3</accession>
<dbReference type="GO" id="GO:0010181">
    <property type="term" value="F:FMN binding"/>
    <property type="evidence" value="ECO:0007669"/>
    <property type="project" value="InterPro"/>
</dbReference>
<dbReference type="Pfam" id="PF01070">
    <property type="entry name" value="FMN_dh"/>
    <property type="match status" value="1"/>
</dbReference>
<dbReference type="InterPro" id="IPR037396">
    <property type="entry name" value="FMN_HAD"/>
</dbReference>
<keyword evidence="10" id="KW-1185">Reference proteome</keyword>
<feature type="binding site" evidence="7">
    <location>
        <position position="168"/>
    </location>
    <ligand>
        <name>glyoxylate</name>
        <dbReference type="ChEBI" id="CHEBI:36655"/>
    </ligand>
</feature>
<feature type="binding site" evidence="7">
    <location>
        <begin position="332"/>
        <end position="333"/>
    </location>
    <ligand>
        <name>FMN</name>
        <dbReference type="ChEBI" id="CHEBI:58210"/>
    </ligand>
</feature>
<feature type="binding site" evidence="7">
    <location>
        <position position="28"/>
    </location>
    <ligand>
        <name>glyoxylate</name>
        <dbReference type="ChEBI" id="CHEBI:36655"/>
    </ligand>
</feature>
<feature type="binding site" evidence="7">
    <location>
        <position position="254"/>
    </location>
    <ligand>
        <name>FMN</name>
        <dbReference type="ChEBI" id="CHEBI:58210"/>
    </ligand>
</feature>
<dbReference type="InterPro" id="IPR000262">
    <property type="entry name" value="FMN-dep_DH"/>
</dbReference>
<organism evidence="9 10">
    <name type="scientific">Kangsaoukella pontilimi</name>
    <dbReference type="NCBI Taxonomy" id="2691042"/>
    <lineage>
        <taxon>Bacteria</taxon>
        <taxon>Pseudomonadati</taxon>
        <taxon>Pseudomonadota</taxon>
        <taxon>Alphaproteobacteria</taxon>
        <taxon>Rhodobacterales</taxon>
        <taxon>Paracoccaceae</taxon>
        <taxon>Kangsaoukella</taxon>
    </lineage>
</organism>
<dbReference type="PIRSF" id="PIRSF000138">
    <property type="entry name" value="Al-hdrx_acd_dh"/>
    <property type="match status" value="1"/>
</dbReference>
<dbReference type="Gene3D" id="3.20.20.70">
    <property type="entry name" value="Aldolase class I"/>
    <property type="match status" value="1"/>
</dbReference>
<gene>
    <name evidence="9" type="ORF">GQ651_08700</name>
</gene>
<feature type="domain" description="FMN hydroxy acid dehydrogenase" evidence="8">
    <location>
        <begin position="2"/>
        <end position="383"/>
    </location>
</feature>
<evidence type="ECO:0000256" key="4">
    <source>
        <dbReference type="ARBA" id="ARBA00023002"/>
    </source>
</evidence>
<evidence type="ECO:0000256" key="6">
    <source>
        <dbReference type="PIRSR" id="PIRSR000138-1"/>
    </source>
</evidence>
<protein>
    <submittedName>
        <fullName evidence="9">Alpha-hydroxy-acid oxidizing protein</fullName>
    </submittedName>
</protein>
<reference evidence="9 10" key="1">
    <citation type="submission" date="2019-12" db="EMBL/GenBank/DDBJ databases">
        <authorList>
            <person name="Lee S.D."/>
        </authorList>
    </citation>
    <scope>NUCLEOTIDE SEQUENCE [LARGE SCALE GENOMIC DNA]</scope>
    <source>
        <strain evidence="9 10">GH1-50</strain>
    </source>
</reference>
<dbReference type="CDD" id="cd02809">
    <property type="entry name" value="alpha_hydroxyacid_oxid_FMN"/>
    <property type="match status" value="1"/>
</dbReference>
<feature type="binding site" evidence="7">
    <location>
        <position position="281"/>
    </location>
    <ligand>
        <name>glyoxylate</name>
        <dbReference type="ChEBI" id="CHEBI:36655"/>
    </ligand>
</feature>
<dbReference type="InterPro" id="IPR013785">
    <property type="entry name" value="Aldolase_TIM"/>
</dbReference>
<evidence type="ECO:0000313" key="9">
    <source>
        <dbReference type="EMBL" id="MXQ07924.1"/>
    </source>
</evidence>
<name>A0A7C9IFZ3_9RHOB</name>
<keyword evidence="4" id="KW-0560">Oxidoreductase</keyword>
<comment type="cofactor">
    <cofactor evidence="1">
        <name>FMN</name>
        <dbReference type="ChEBI" id="CHEBI:58210"/>
    </cofactor>
</comment>
<reference evidence="9 10" key="2">
    <citation type="submission" date="2020-03" db="EMBL/GenBank/DDBJ databases">
        <title>Kangsaoukella pontilimi gen. nov., sp. nov., a new member of the family Rhodobacteraceae isolated from a tidal mudflat.</title>
        <authorList>
            <person name="Kim I.S."/>
        </authorList>
    </citation>
    <scope>NUCLEOTIDE SEQUENCE [LARGE SCALE GENOMIC DNA]</scope>
    <source>
        <strain evidence="9 10">GH1-50</strain>
    </source>
</reference>
<proteinExistence type="inferred from homology"/>
<dbReference type="PROSITE" id="PS00557">
    <property type="entry name" value="FMN_HYDROXY_ACID_DH_1"/>
    <property type="match status" value="1"/>
</dbReference>
<dbReference type="AlphaFoldDB" id="A0A7C9IFZ3"/>
<feature type="binding site" evidence="7">
    <location>
        <begin position="81"/>
        <end position="83"/>
    </location>
    <ligand>
        <name>FMN</name>
        <dbReference type="ChEBI" id="CHEBI:58210"/>
    </ligand>
</feature>
<evidence type="ECO:0000313" key="10">
    <source>
        <dbReference type="Proteomes" id="UP000480350"/>
    </source>
</evidence>
<dbReference type="GO" id="GO:0016491">
    <property type="term" value="F:oxidoreductase activity"/>
    <property type="evidence" value="ECO:0007669"/>
    <property type="project" value="UniProtKB-KW"/>
</dbReference>
<evidence type="ECO:0000256" key="1">
    <source>
        <dbReference type="ARBA" id="ARBA00001917"/>
    </source>
</evidence>
<sequence length="388" mass="41907">MSLDHLYPTIEHLRRTARRRLPGFVWGYLEGGAGNEAAHARAEAAMEAVTLSPGILAGDPAPDMTTEFLGESHKLPFGIAPVGMSGVVWADAERLLARAGREAGIPYGLSTVAAATPEEVSSALGPSAWFQLYAPRDPEIRRDILRRAREAGFNTLVFTLDVPLLSRRPRELRARLANPMKLTPGVLLESAMHPAWALGHFGRPIPRPKIFDPYTKGMTPAAGDKHIGLTVRCAPDWDYLTALRAEWDGPLIVKGILNAQDALRLTEAGADAIWVSNHGGRQFEAAPAPLPALVEIRKALGPDVPIIADGAVRSGTDVLRTIALGADFVMLGRAFHYGLAAARLDGVRQAIHILTEEIRLDMAQMGVNRPIEARGKASVSWPQITSLP</sequence>
<evidence type="ECO:0000256" key="2">
    <source>
        <dbReference type="ARBA" id="ARBA00022630"/>
    </source>
</evidence>
<dbReference type="InterPro" id="IPR008259">
    <property type="entry name" value="FMN_hydac_DH_AS"/>
</dbReference>
<evidence type="ECO:0000256" key="3">
    <source>
        <dbReference type="ARBA" id="ARBA00022643"/>
    </source>
</evidence>
<feature type="binding site" evidence="7">
    <location>
        <position position="159"/>
    </location>
    <ligand>
        <name>FMN</name>
        <dbReference type="ChEBI" id="CHEBI:58210"/>
    </ligand>
</feature>